<keyword evidence="1" id="KW-1133">Transmembrane helix</keyword>
<accession>A0A923L7E2</accession>
<organism evidence="2 3">
    <name type="scientific">Ornithinibacillus hominis</name>
    <dbReference type="NCBI Taxonomy" id="2763055"/>
    <lineage>
        <taxon>Bacteria</taxon>
        <taxon>Bacillati</taxon>
        <taxon>Bacillota</taxon>
        <taxon>Bacilli</taxon>
        <taxon>Bacillales</taxon>
        <taxon>Bacillaceae</taxon>
        <taxon>Ornithinibacillus</taxon>
    </lineage>
</organism>
<evidence type="ECO:0000313" key="3">
    <source>
        <dbReference type="Proteomes" id="UP000637359"/>
    </source>
</evidence>
<dbReference type="Proteomes" id="UP000637359">
    <property type="component" value="Unassembled WGS sequence"/>
</dbReference>
<reference evidence="2" key="1">
    <citation type="submission" date="2020-08" db="EMBL/GenBank/DDBJ databases">
        <title>Genome public.</title>
        <authorList>
            <person name="Liu C."/>
            <person name="Sun Q."/>
        </authorList>
    </citation>
    <scope>NUCLEOTIDE SEQUENCE</scope>
    <source>
        <strain evidence="2">BX22</strain>
    </source>
</reference>
<protein>
    <submittedName>
        <fullName evidence="2">Uncharacterized protein</fullName>
    </submittedName>
</protein>
<comment type="caution">
    <text evidence="2">The sequence shown here is derived from an EMBL/GenBank/DDBJ whole genome shotgun (WGS) entry which is preliminary data.</text>
</comment>
<dbReference type="EMBL" id="JACOOL010000009">
    <property type="protein sequence ID" value="MBC5637766.1"/>
    <property type="molecule type" value="Genomic_DNA"/>
</dbReference>
<proteinExistence type="predicted"/>
<name>A0A923L7E2_9BACI</name>
<evidence type="ECO:0000256" key="1">
    <source>
        <dbReference type="SAM" id="Phobius"/>
    </source>
</evidence>
<sequence>MKKGNKLYLPIIGIGIVLIIMISSVKVVFANEDIAYMLKNWFDEKQSASIEEIERTISQEKEKQTTRLKSEIHEAIQSAESQYEVFLEEEKTKRKQELIDYADQLISNYDVSVEADQVLIEKLNCLITKTEIEMDIVLGKKDTSQLIDCGELQVNDAN</sequence>
<keyword evidence="3" id="KW-1185">Reference proteome</keyword>
<feature type="transmembrane region" description="Helical" evidence="1">
    <location>
        <begin position="7"/>
        <end position="29"/>
    </location>
</feature>
<keyword evidence="1" id="KW-0812">Transmembrane</keyword>
<evidence type="ECO:0000313" key="2">
    <source>
        <dbReference type="EMBL" id="MBC5637766.1"/>
    </source>
</evidence>
<dbReference type="RefSeq" id="WP_186870471.1">
    <property type="nucleotide sequence ID" value="NZ_JACOOL010000009.1"/>
</dbReference>
<dbReference type="AlphaFoldDB" id="A0A923L7E2"/>
<gene>
    <name evidence="2" type="ORF">H8S33_13195</name>
</gene>
<keyword evidence="1" id="KW-0472">Membrane</keyword>